<dbReference type="InterPro" id="IPR001486">
    <property type="entry name" value="Hemoglobin_trunc"/>
</dbReference>
<feature type="domain" description="ABM" evidence="5">
    <location>
        <begin position="4"/>
        <end position="94"/>
    </location>
</feature>
<evidence type="ECO:0000256" key="1">
    <source>
        <dbReference type="ARBA" id="ARBA00022448"/>
    </source>
</evidence>
<dbReference type="RefSeq" id="WP_311705765.1">
    <property type="nucleotide sequence ID" value="NZ_JAVREL010000010.1"/>
</dbReference>
<evidence type="ECO:0000313" key="7">
    <source>
        <dbReference type="Proteomes" id="UP001183246"/>
    </source>
</evidence>
<keyword evidence="2" id="KW-0349">Heme</keyword>
<evidence type="ECO:0000256" key="3">
    <source>
        <dbReference type="ARBA" id="ARBA00022723"/>
    </source>
</evidence>
<evidence type="ECO:0000256" key="4">
    <source>
        <dbReference type="ARBA" id="ARBA00023004"/>
    </source>
</evidence>
<reference evidence="7" key="1">
    <citation type="submission" date="2023-07" db="EMBL/GenBank/DDBJ databases">
        <title>30 novel species of actinomycetes from the DSMZ collection.</title>
        <authorList>
            <person name="Nouioui I."/>
        </authorList>
    </citation>
    <scope>NUCLEOTIDE SEQUENCE [LARGE SCALE GENOMIC DNA]</scope>
    <source>
        <strain evidence="7">DSM 44938</strain>
    </source>
</reference>
<comment type="caution">
    <text evidence="6">The sequence shown here is derived from an EMBL/GenBank/DDBJ whole genome shotgun (WGS) entry which is preliminary data.</text>
</comment>
<dbReference type="SUPFAM" id="SSF46458">
    <property type="entry name" value="Globin-like"/>
    <property type="match status" value="1"/>
</dbReference>
<keyword evidence="1" id="KW-0813">Transport</keyword>
<dbReference type="PROSITE" id="PS51725">
    <property type="entry name" value="ABM"/>
    <property type="match status" value="1"/>
</dbReference>
<keyword evidence="6" id="KW-0560">Oxidoreductase</keyword>
<dbReference type="Pfam" id="PF03992">
    <property type="entry name" value="ABM"/>
    <property type="match status" value="1"/>
</dbReference>
<evidence type="ECO:0000313" key="6">
    <source>
        <dbReference type="EMBL" id="MDT0344635.1"/>
    </source>
</evidence>
<protein>
    <submittedName>
        <fullName evidence="6">Antibiotic biosynthesis monooxygenase</fullName>
    </submittedName>
</protein>
<organism evidence="6 7">
    <name type="scientific">Streptomyces litchfieldiae</name>
    <dbReference type="NCBI Taxonomy" id="3075543"/>
    <lineage>
        <taxon>Bacteria</taxon>
        <taxon>Bacillati</taxon>
        <taxon>Actinomycetota</taxon>
        <taxon>Actinomycetes</taxon>
        <taxon>Kitasatosporales</taxon>
        <taxon>Streptomycetaceae</taxon>
        <taxon>Streptomyces</taxon>
    </lineage>
</organism>
<keyword evidence="4" id="KW-0408">Iron</keyword>
<evidence type="ECO:0000256" key="2">
    <source>
        <dbReference type="ARBA" id="ARBA00022617"/>
    </source>
</evidence>
<dbReference type="Pfam" id="PF01152">
    <property type="entry name" value="Bac_globin"/>
    <property type="match status" value="1"/>
</dbReference>
<gene>
    <name evidence="6" type="ORF">RM590_18750</name>
</gene>
<dbReference type="EMBL" id="JAVREL010000010">
    <property type="protein sequence ID" value="MDT0344635.1"/>
    <property type="molecule type" value="Genomic_DNA"/>
</dbReference>
<sequence>MTTSVEYIRYRIPTGGGPAFEEAYRRAAVPLAAAPECVDFELTRCVEEPESYILRIRWTSVEAHLEGFRRGEHFGAFFAEIRPYVSAIEEMRHYEPTGVAGSGSSTPTIYAWAGGEEAFLRLAEVFYDRVLADPVLKPVFAEMSGDHPRHVALWLGEVFGGPARYSAERGGHAGMARHHVGRGITEEQRRRWVALLMDAADEAGLPSDPEFRAVFAYYIEWGTRMALIYSGDNPPPLNAAPMPRWEWGITPPWQPAKD</sequence>
<evidence type="ECO:0000259" key="5">
    <source>
        <dbReference type="PROSITE" id="PS51725"/>
    </source>
</evidence>
<keyword evidence="3" id="KW-0479">Metal-binding</keyword>
<dbReference type="Gene3D" id="1.10.490.10">
    <property type="entry name" value="Globins"/>
    <property type="match status" value="1"/>
</dbReference>
<dbReference type="Proteomes" id="UP001183246">
    <property type="component" value="Unassembled WGS sequence"/>
</dbReference>
<name>A0ABU2MSX1_9ACTN</name>
<keyword evidence="7" id="KW-1185">Reference proteome</keyword>
<keyword evidence="6" id="KW-0503">Monooxygenase</keyword>
<dbReference type="InterPro" id="IPR011008">
    <property type="entry name" value="Dimeric_a/b-barrel"/>
</dbReference>
<dbReference type="Gene3D" id="3.30.70.100">
    <property type="match status" value="1"/>
</dbReference>
<accession>A0ABU2MSX1</accession>
<dbReference type="InterPro" id="IPR012292">
    <property type="entry name" value="Globin/Proto"/>
</dbReference>
<proteinExistence type="predicted"/>
<dbReference type="CDD" id="cd14775">
    <property type="entry name" value="TrHb2_O-like"/>
    <property type="match status" value="1"/>
</dbReference>
<dbReference type="InterPro" id="IPR007138">
    <property type="entry name" value="ABM_dom"/>
</dbReference>
<dbReference type="InterPro" id="IPR009050">
    <property type="entry name" value="Globin-like_sf"/>
</dbReference>
<dbReference type="GO" id="GO:0004497">
    <property type="term" value="F:monooxygenase activity"/>
    <property type="evidence" value="ECO:0007669"/>
    <property type="project" value="UniProtKB-KW"/>
</dbReference>
<dbReference type="SUPFAM" id="SSF54909">
    <property type="entry name" value="Dimeric alpha+beta barrel"/>
    <property type="match status" value="1"/>
</dbReference>